<feature type="region of interest" description="Disordered" evidence="1">
    <location>
        <begin position="610"/>
        <end position="641"/>
    </location>
</feature>
<feature type="region of interest" description="Disordered" evidence="1">
    <location>
        <begin position="890"/>
        <end position="1006"/>
    </location>
</feature>
<feature type="region of interest" description="Disordered" evidence="1">
    <location>
        <begin position="806"/>
        <end position="871"/>
    </location>
</feature>
<dbReference type="Proteomes" id="UP001276659">
    <property type="component" value="Unassembled WGS sequence"/>
</dbReference>
<sequence>MAPHMGGYNHAIPQHPYQQRDQTPFLYGQSQQNGQPAAPHANAYSFHVNAHGVTTPGPGNAANPATSFGGYSNYTNHTHRTAIPPPPYPPAPIPFGSSSYLPSHLTQPHAISNTASQHNFIPSAPVNGQAPTKVQIIDAESSNHFTPAVSELEDGEVNDGESDQLARSPEFSKMGSTFSQQPQIVPNEIENPTTGAVRTSNTNGLNESGPRPFKGISSQPLLSNFSYFNTNGRMLQEPRVVRNEQISISSPQPQRPSNQNGVVDHLHSISSNPIEDGQHTDSPRDVAPGVPQNTSVLLGETLEEAKKALLELHSQGFDFTNIVNTIGMNIEVLRNIHAEVGIPVTSASPMQHQTTEPNVVAGDAAKSRLPVTVNVDQIPKPALQSKTTDGNFNSRPLTTTAKDEQSSMTSPAAATKTTNTSSTNLQGKASGIKAGESKVVDRKEYIARMLAAKASVSSKTSAAMEPEPPVQRIALQTPPIVLPVTSQPVVQPTTGRKADTDMEAKRKAQTELARQKMEALNRTKSVQHESQTVKSSEPARQNHQNQQPVVEHKQEGFFSTAPTVPQPPMLSRQGSYFSPASQKQPFSIPGLFMTPDASEGTTPAQHFASQAFAPTQRRDDRTTSGSGYQYPFARGADLPGKVTTTTPATSIPMASAGAGTSALPAVSTAPVSTHRKRQKASDFIDSPSTRVKRPLGQQENTSVIIDISEDESNNLSDDDSFDMETDNRPHGTPKKSNTGDFGFGKQKSIRDLPPLTDIPPRKKPPVMTPPAAQTPGQIKDAKGLKMEIELMNRKIAELEQRRYAKLNTSRAQTPGISGDAPVSSPPRETSQGITDSSKASVIAVEPKSDASEFDSTRQSSSAAAETRESATVEKQLIAEQRFQEAELAKAEAEQSLAAEVALASEEDRRLQEETLQASTREQASIQRDEQGQIQGEERTQLQDLDQQQFQGDEAQENQVSEVEQQTDRPQDQEQEQEQKQSYGEEQRRLQEEQQKLLDRRSQIEAGLPVLDATVERTRQRLESLRWEIAELEKEIQDGVEGRRSLIEELASLSQATEVFQLSKDRSTEVKQEGTLRSETQVPFQPEASVRMSYELPSSPRQEAAVTTQEPIAASQITPQPSPPAQTVNEQLSDGELEEDVMDISRSDADEGEISDRSSGHITEDQVKPGLIDDEDSYEPPSDIVMSQNLEPDIDAVRPQQDDQTADANMPDVAQDTPVSDSSAEDTSEEQTSTEQTPFNANIQDTNMQDEDKAPHSSPSLADDSDPDDYEPPEPEPFEEEPGLQSASANRSYASFPPLNIDPSDTDDKILMSLGARPEGLSEQDYEAFTDGLKQIIHDIRSRKVTDFNIVAAEITAYRAKFLGDSSKVLPL</sequence>
<keyword evidence="3" id="KW-1185">Reference proteome</keyword>
<feature type="region of interest" description="Disordered" evidence="1">
    <location>
        <begin position="653"/>
        <end position="782"/>
    </location>
</feature>
<name>A0AAD9YZV5_9LECA</name>
<proteinExistence type="predicted"/>
<feature type="compositionally biased region" description="Basic and acidic residues" evidence="1">
    <location>
        <begin position="1142"/>
        <end position="1166"/>
    </location>
</feature>
<protein>
    <submittedName>
        <fullName evidence="2">Uncharacterized protein</fullName>
    </submittedName>
</protein>
<evidence type="ECO:0000256" key="1">
    <source>
        <dbReference type="SAM" id="MobiDB-lite"/>
    </source>
</evidence>
<feature type="compositionally biased region" description="Polar residues" evidence="1">
    <location>
        <begin position="188"/>
        <end position="206"/>
    </location>
</feature>
<dbReference type="EMBL" id="JASNWA010000011">
    <property type="protein sequence ID" value="KAK3167317.1"/>
    <property type="molecule type" value="Genomic_DNA"/>
</dbReference>
<feature type="compositionally biased region" description="Basic and acidic residues" evidence="1">
    <location>
        <begin position="965"/>
        <end position="1002"/>
    </location>
</feature>
<organism evidence="2 3">
    <name type="scientific">Lepraria neglecta</name>
    <dbReference type="NCBI Taxonomy" id="209136"/>
    <lineage>
        <taxon>Eukaryota</taxon>
        <taxon>Fungi</taxon>
        <taxon>Dikarya</taxon>
        <taxon>Ascomycota</taxon>
        <taxon>Pezizomycotina</taxon>
        <taxon>Lecanoromycetes</taxon>
        <taxon>OSLEUM clade</taxon>
        <taxon>Lecanoromycetidae</taxon>
        <taxon>Lecanorales</taxon>
        <taxon>Lecanorineae</taxon>
        <taxon>Stereocaulaceae</taxon>
        <taxon>Lepraria</taxon>
    </lineage>
</organism>
<feature type="compositionally biased region" description="Polar residues" evidence="1">
    <location>
        <begin position="384"/>
        <end position="400"/>
    </location>
</feature>
<feature type="compositionally biased region" description="Polar residues" evidence="1">
    <location>
        <begin position="1098"/>
        <end position="1131"/>
    </location>
</feature>
<gene>
    <name evidence="2" type="ORF">OEA41_010444</name>
</gene>
<feature type="compositionally biased region" description="Low complexity" evidence="1">
    <location>
        <begin position="893"/>
        <end position="903"/>
    </location>
</feature>
<feature type="region of interest" description="Disordered" evidence="1">
    <location>
        <begin position="489"/>
        <end position="581"/>
    </location>
</feature>
<feature type="compositionally biased region" description="Basic and acidic residues" evidence="1">
    <location>
        <begin position="926"/>
        <end position="940"/>
    </location>
</feature>
<feature type="compositionally biased region" description="Polar residues" evidence="1">
    <location>
        <begin position="1237"/>
        <end position="1246"/>
    </location>
</feature>
<feature type="compositionally biased region" description="Polar residues" evidence="1">
    <location>
        <begin position="522"/>
        <end position="548"/>
    </location>
</feature>
<feature type="compositionally biased region" description="Low complexity" evidence="1">
    <location>
        <begin position="941"/>
        <end position="950"/>
    </location>
</feature>
<feature type="compositionally biased region" description="Low complexity" evidence="1">
    <location>
        <begin position="409"/>
        <end position="423"/>
    </location>
</feature>
<feature type="compositionally biased region" description="Polar residues" evidence="1">
    <location>
        <begin position="572"/>
        <end position="581"/>
    </location>
</feature>
<reference evidence="2" key="1">
    <citation type="submission" date="2022-11" db="EMBL/GenBank/DDBJ databases">
        <title>Chromosomal genome sequence assembly and mating type (MAT) locus characterization of the leprose asexual lichenized fungus Lepraria neglecta (Nyl.) Erichsen.</title>
        <authorList>
            <person name="Allen J.L."/>
            <person name="Pfeffer B."/>
        </authorList>
    </citation>
    <scope>NUCLEOTIDE SEQUENCE</scope>
    <source>
        <strain evidence="2">Allen 5258</strain>
    </source>
</reference>
<feature type="compositionally biased region" description="Basic and acidic residues" evidence="1">
    <location>
        <begin position="1062"/>
        <end position="1075"/>
    </location>
</feature>
<accession>A0AAD9YZV5</accession>
<comment type="caution">
    <text evidence="2">The sequence shown here is derived from an EMBL/GenBank/DDBJ whole genome shotgun (WGS) entry which is preliminary data.</text>
</comment>
<feature type="compositionally biased region" description="Acidic residues" evidence="1">
    <location>
        <begin position="1132"/>
        <end position="1141"/>
    </location>
</feature>
<feature type="compositionally biased region" description="Basic and acidic residues" evidence="1">
    <location>
        <begin position="496"/>
        <end position="521"/>
    </location>
</feature>
<feature type="region of interest" description="Disordered" evidence="1">
    <location>
        <begin position="382"/>
        <end position="430"/>
    </location>
</feature>
<feature type="compositionally biased region" description="Polar residues" evidence="1">
    <location>
        <begin position="913"/>
        <end position="925"/>
    </location>
</feature>
<evidence type="ECO:0000313" key="2">
    <source>
        <dbReference type="EMBL" id="KAK3167317.1"/>
    </source>
</evidence>
<feature type="compositionally biased region" description="Polar residues" evidence="1">
    <location>
        <begin position="806"/>
        <end position="815"/>
    </location>
</feature>
<feature type="region of interest" description="Disordered" evidence="1">
    <location>
        <begin position="247"/>
        <end position="291"/>
    </location>
</feature>
<feature type="compositionally biased region" description="Polar residues" evidence="1">
    <location>
        <begin position="826"/>
        <end position="839"/>
    </location>
</feature>
<feature type="region of interest" description="Disordered" evidence="1">
    <location>
        <begin position="1062"/>
        <end position="1304"/>
    </location>
</feature>
<feature type="compositionally biased region" description="Acidic residues" evidence="1">
    <location>
        <begin position="707"/>
        <end position="724"/>
    </location>
</feature>
<feature type="region of interest" description="Disordered" evidence="1">
    <location>
        <begin position="188"/>
        <end position="217"/>
    </location>
</feature>
<evidence type="ECO:0000313" key="3">
    <source>
        <dbReference type="Proteomes" id="UP001276659"/>
    </source>
</evidence>
<feature type="compositionally biased region" description="Low complexity" evidence="1">
    <location>
        <begin position="247"/>
        <end position="260"/>
    </location>
</feature>
<feature type="compositionally biased region" description="Acidic residues" evidence="1">
    <location>
        <begin position="1262"/>
        <end position="1281"/>
    </location>
</feature>